<evidence type="ECO:0000256" key="4">
    <source>
        <dbReference type="ARBA" id="ARBA00022692"/>
    </source>
</evidence>
<dbReference type="PANTHER" id="PTHR23513:SF9">
    <property type="entry name" value="ENTEROBACTIN EXPORTER ENTS"/>
    <property type="match status" value="1"/>
</dbReference>
<feature type="transmembrane region" description="Helical" evidence="8">
    <location>
        <begin position="179"/>
        <end position="197"/>
    </location>
</feature>
<dbReference type="Gene3D" id="1.20.1250.20">
    <property type="entry name" value="MFS general substrate transporter like domains"/>
    <property type="match status" value="1"/>
</dbReference>
<feature type="transmembrane region" description="Helical" evidence="8">
    <location>
        <begin position="295"/>
        <end position="312"/>
    </location>
</feature>
<evidence type="ECO:0000256" key="7">
    <source>
        <dbReference type="SAM" id="MobiDB-lite"/>
    </source>
</evidence>
<dbReference type="GO" id="GO:0005886">
    <property type="term" value="C:plasma membrane"/>
    <property type="evidence" value="ECO:0007669"/>
    <property type="project" value="UniProtKB-SubCell"/>
</dbReference>
<feature type="transmembrane region" description="Helical" evidence="8">
    <location>
        <begin position="319"/>
        <end position="337"/>
    </location>
</feature>
<dbReference type="RefSeq" id="WP_174864512.1">
    <property type="nucleotide sequence ID" value="NZ_BJMM01000043.1"/>
</dbReference>
<feature type="transmembrane region" description="Helical" evidence="8">
    <location>
        <begin position="253"/>
        <end position="275"/>
    </location>
</feature>
<sequence>MTGSTRPAPGRRSFRPVAGLLAAIAVSLTGTRISAISIPWFVLVTSGSAAQTGVVAFFEMAPYVLVKAFAGPLVDRAGPRVVSWTTDLVSAGAAAAVPLLHTLGQLSYPVLLGLVCLIGAARGPGDSAKQIMVPEVADRGRIPLERATGMEGIIERLASTVGPAAGGALVAAAGPLTGLTVNAACFALGSLIIAVFLPRGTGRPVPPSPSTSTATATATSPGAVGADRAGQPGQAGYWRRFGEGFAFLRQDPLLLTVITVIGLTNFLDAAFMSVLLPVWAHDSGHGPAAIGQVNAAQGVLAIGGSFLAATFAHRLPRRLVFFVAFLFAGAPRFLVLATDLPLWAVLGVFAIGGFGAGFVNPILGAISFERVPRPLLGRVKALGDSLAWTGIPLGGLAAGAAVTSLGLAPVLVVCGAAYFLTTNLAALRPEWKEMDRTRGKGAAPVPLQHETSAAPPDRDAAPPERTSPHPP</sequence>
<keyword evidence="5 8" id="KW-1133">Transmembrane helix</keyword>
<dbReference type="AlphaFoldDB" id="A0A4Y3RBF0"/>
<feature type="transmembrane region" description="Helical" evidence="8">
    <location>
        <begin position="49"/>
        <end position="69"/>
    </location>
</feature>
<dbReference type="CDD" id="cd06173">
    <property type="entry name" value="MFS_MefA_like"/>
    <property type="match status" value="1"/>
</dbReference>
<feature type="region of interest" description="Disordered" evidence="7">
    <location>
        <begin position="435"/>
        <end position="471"/>
    </location>
</feature>
<evidence type="ECO:0000256" key="2">
    <source>
        <dbReference type="ARBA" id="ARBA00022448"/>
    </source>
</evidence>
<evidence type="ECO:0000256" key="1">
    <source>
        <dbReference type="ARBA" id="ARBA00004429"/>
    </source>
</evidence>
<evidence type="ECO:0000256" key="3">
    <source>
        <dbReference type="ARBA" id="ARBA00022475"/>
    </source>
</evidence>
<keyword evidence="2" id="KW-0813">Transport</keyword>
<name>A0A4Y3RBF0_STRCI</name>
<feature type="transmembrane region" description="Helical" evidence="8">
    <location>
        <begin position="81"/>
        <end position="100"/>
    </location>
</feature>
<dbReference type="GO" id="GO:0022857">
    <property type="term" value="F:transmembrane transporter activity"/>
    <property type="evidence" value="ECO:0007669"/>
    <property type="project" value="InterPro"/>
</dbReference>
<feature type="transmembrane region" description="Helical" evidence="8">
    <location>
        <begin position="343"/>
        <end position="366"/>
    </location>
</feature>
<evidence type="ECO:0000256" key="8">
    <source>
        <dbReference type="SAM" id="Phobius"/>
    </source>
</evidence>
<feature type="region of interest" description="Disordered" evidence="7">
    <location>
        <begin position="204"/>
        <end position="230"/>
    </location>
</feature>
<comment type="subcellular location">
    <subcellularLocation>
        <location evidence="1">Cell inner membrane</location>
        <topology evidence="1">Multi-pass membrane protein</topology>
    </subcellularLocation>
</comment>
<keyword evidence="4 8" id="KW-0812">Transmembrane</keyword>
<dbReference type="SUPFAM" id="SSF103473">
    <property type="entry name" value="MFS general substrate transporter"/>
    <property type="match status" value="1"/>
</dbReference>
<keyword evidence="3" id="KW-1003">Cell membrane</keyword>
<evidence type="ECO:0000313" key="10">
    <source>
        <dbReference type="Proteomes" id="UP000319210"/>
    </source>
</evidence>
<keyword evidence="10" id="KW-1185">Reference proteome</keyword>
<evidence type="ECO:0000256" key="5">
    <source>
        <dbReference type="ARBA" id="ARBA00022989"/>
    </source>
</evidence>
<dbReference type="InterPro" id="IPR011701">
    <property type="entry name" value="MFS"/>
</dbReference>
<dbReference type="Pfam" id="PF07690">
    <property type="entry name" value="MFS_1"/>
    <property type="match status" value="2"/>
</dbReference>
<feature type="compositionally biased region" description="Low complexity" evidence="7">
    <location>
        <begin position="210"/>
        <end position="226"/>
    </location>
</feature>
<dbReference type="EMBL" id="BJMM01000043">
    <property type="protein sequence ID" value="GEB53100.1"/>
    <property type="molecule type" value="Genomic_DNA"/>
</dbReference>
<dbReference type="InterPro" id="IPR036259">
    <property type="entry name" value="MFS_trans_sf"/>
</dbReference>
<dbReference type="PANTHER" id="PTHR23513">
    <property type="entry name" value="INTEGRAL MEMBRANE EFFLUX PROTEIN-RELATED"/>
    <property type="match status" value="1"/>
</dbReference>
<comment type="caution">
    <text evidence="9">The sequence shown here is derived from an EMBL/GenBank/DDBJ whole genome shotgun (WGS) entry which is preliminary data.</text>
</comment>
<dbReference type="Proteomes" id="UP000319210">
    <property type="component" value="Unassembled WGS sequence"/>
</dbReference>
<reference evidence="9 10" key="1">
    <citation type="submission" date="2019-06" db="EMBL/GenBank/DDBJ databases">
        <title>Whole genome shotgun sequence of Streptomyces cacaoi subsp. cacaoi NBRC 12748.</title>
        <authorList>
            <person name="Hosoyama A."/>
            <person name="Uohara A."/>
            <person name="Ohji S."/>
            <person name="Ichikawa N."/>
        </authorList>
    </citation>
    <scope>NUCLEOTIDE SEQUENCE [LARGE SCALE GENOMIC DNA]</scope>
    <source>
        <strain evidence="9 10">NBRC 12748</strain>
    </source>
</reference>
<keyword evidence="6 8" id="KW-0472">Membrane</keyword>
<feature type="transmembrane region" description="Helical" evidence="8">
    <location>
        <begin position="20"/>
        <end position="43"/>
    </location>
</feature>
<evidence type="ECO:0000256" key="6">
    <source>
        <dbReference type="ARBA" id="ARBA00023136"/>
    </source>
</evidence>
<evidence type="ECO:0000313" key="9">
    <source>
        <dbReference type="EMBL" id="GEB53100.1"/>
    </source>
</evidence>
<feature type="transmembrane region" description="Helical" evidence="8">
    <location>
        <begin position="386"/>
        <end position="402"/>
    </location>
</feature>
<gene>
    <name evidence="9" type="ORF">SCA03_56510</name>
</gene>
<organism evidence="9 10">
    <name type="scientific">Streptomyces cacaoi</name>
    <dbReference type="NCBI Taxonomy" id="1898"/>
    <lineage>
        <taxon>Bacteria</taxon>
        <taxon>Bacillati</taxon>
        <taxon>Actinomycetota</taxon>
        <taxon>Actinomycetes</taxon>
        <taxon>Kitasatosporales</taxon>
        <taxon>Streptomycetaceae</taxon>
        <taxon>Streptomyces</taxon>
    </lineage>
</organism>
<feature type="transmembrane region" description="Helical" evidence="8">
    <location>
        <begin position="408"/>
        <end position="427"/>
    </location>
</feature>
<proteinExistence type="predicted"/>
<accession>A0A4Y3RBF0</accession>
<protein>
    <submittedName>
        <fullName evidence="9">MFS transporter</fullName>
    </submittedName>
</protein>